<dbReference type="HOGENOM" id="CLU_054571_0_0_11"/>
<dbReference type="InterPro" id="IPR011042">
    <property type="entry name" value="6-blade_b-propeller_TolB-like"/>
</dbReference>
<feature type="transmembrane region" description="Helical" evidence="3">
    <location>
        <begin position="64"/>
        <end position="85"/>
    </location>
</feature>
<dbReference type="AlphaFoldDB" id="B5HM76"/>
<feature type="region of interest" description="Disordered" evidence="2">
    <location>
        <begin position="294"/>
        <end position="317"/>
    </location>
</feature>
<gene>
    <name evidence="4" type="ORF">SSEG_08386</name>
</gene>
<evidence type="ECO:0000313" key="4">
    <source>
        <dbReference type="EMBL" id="EDY53931.1"/>
    </source>
</evidence>
<feature type="compositionally biased region" description="Basic residues" evidence="2">
    <location>
        <begin position="15"/>
        <end position="24"/>
    </location>
</feature>
<dbReference type="eggNOG" id="COG0823">
    <property type="taxonomic scope" value="Bacteria"/>
</dbReference>
<feature type="region of interest" description="Disordered" evidence="2">
    <location>
        <begin position="1"/>
        <end position="60"/>
    </location>
</feature>
<comment type="similarity">
    <text evidence="1">Belongs to the TolB family.</text>
</comment>
<feature type="compositionally biased region" description="Low complexity" evidence="2">
    <location>
        <begin position="48"/>
        <end position="57"/>
    </location>
</feature>
<dbReference type="SUPFAM" id="SSF82171">
    <property type="entry name" value="DPP6 N-terminal domain-like"/>
    <property type="match status" value="1"/>
</dbReference>
<protein>
    <submittedName>
        <fullName evidence="4">WD40 domain-containing protein</fullName>
    </submittedName>
</protein>
<name>B5HM76_STRX2</name>
<dbReference type="Pfam" id="PF07676">
    <property type="entry name" value="PD40"/>
    <property type="match status" value="3"/>
</dbReference>
<keyword evidence="3" id="KW-0472">Membrane</keyword>
<feature type="region of interest" description="Disordered" evidence="2">
    <location>
        <begin position="80"/>
        <end position="107"/>
    </location>
</feature>
<evidence type="ECO:0000256" key="1">
    <source>
        <dbReference type="ARBA" id="ARBA00009820"/>
    </source>
</evidence>
<dbReference type="Proteomes" id="UP000002785">
    <property type="component" value="Chromosome"/>
</dbReference>
<evidence type="ECO:0000256" key="3">
    <source>
        <dbReference type="SAM" id="Phobius"/>
    </source>
</evidence>
<feature type="compositionally biased region" description="Basic and acidic residues" evidence="2">
    <location>
        <begin position="294"/>
        <end position="308"/>
    </location>
</feature>
<reference evidence="4" key="1">
    <citation type="submission" date="2009-10" db="EMBL/GenBank/DDBJ databases">
        <title>The genome sequence of Streptomyces sviceus strain ATCC 29083.</title>
        <authorList>
            <consortium name="The Broad Institute Genome Sequencing Platform"/>
            <consortium name="Broad Institute Microbial Sequencing Center"/>
            <person name="Fischbach M."/>
            <person name="Godfrey P."/>
            <person name="Ward D."/>
            <person name="Young S."/>
            <person name="Zeng Q."/>
            <person name="Koehrsen M."/>
            <person name="Alvarado L."/>
            <person name="Berlin A.M."/>
            <person name="Bochicchio J."/>
            <person name="Borenstein D."/>
            <person name="Chapman S.B."/>
            <person name="Chen Z."/>
            <person name="Engels R."/>
            <person name="Freedman E."/>
            <person name="Gellesch M."/>
            <person name="Goldberg J."/>
            <person name="Griggs A."/>
            <person name="Gujja S."/>
            <person name="Heilman E.R."/>
            <person name="Heiman D.I."/>
            <person name="Hepburn T.A."/>
            <person name="Howarth C."/>
            <person name="Jen D."/>
            <person name="Larson L."/>
            <person name="Lewis B."/>
            <person name="Mehta T."/>
            <person name="Park D."/>
            <person name="Pearson M."/>
            <person name="Richards J."/>
            <person name="Roberts A."/>
            <person name="Saif S."/>
            <person name="Shea T.D."/>
            <person name="Shenoy N."/>
            <person name="Sisk P."/>
            <person name="Stolte C."/>
            <person name="Sykes S.N."/>
            <person name="Thomson T."/>
            <person name="Walk T."/>
            <person name="White J."/>
            <person name="Yandava C."/>
            <person name="Straight P."/>
            <person name="Clardy J."/>
            <person name="Hung D."/>
            <person name="Kolter R."/>
            <person name="Mekalanos J."/>
            <person name="Walker S."/>
            <person name="Walsh C.T."/>
            <person name="Wieland-Brown L.C."/>
            <person name="Haas B."/>
            <person name="Nusbaum C."/>
            <person name="Birren B."/>
        </authorList>
    </citation>
    <scope>NUCLEOTIDE SEQUENCE [LARGE SCALE GENOMIC DNA]</scope>
    <source>
        <strain evidence="4">ATCC 29083</strain>
    </source>
</reference>
<proteinExistence type="inferred from homology"/>
<evidence type="ECO:0000256" key="2">
    <source>
        <dbReference type="SAM" id="MobiDB-lite"/>
    </source>
</evidence>
<dbReference type="InterPro" id="IPR011659">
    <property type="entry name" value="WD40"/>
</dbReference>
<dbReference type="Gene3D" id="2.120.10.30">
    <property type="entry name" value="TolB, C-terminal domain"/>
    <property type="match status" value="1"/>
</dbReference>
<dbReference type="PANTHER" id="PTHR36842">
    <property type="entry name" value="PROTEIN TOLB HOMOLOG"/>
    <property type="match status" value="1"/>
</dbReference>
<evidence type="ECO:0000313" key="5">
    <source>
        <dbReference type="Proteomes" id="UP000002785"/>
    </source>
</evidence>
<feature type="compositionally biased region" description="Low complexity" evidence="2">
    <location>
        <begin position="80"/>
        <end position="91"/>
    </location>
</feature>
<dbReference type="EMBL" id="CM000951">
    <property type="protein sequence ID" value="EDY53931.1"/>
    <property type="molecule type" value="Genomic_DNA"/>
</dbReference>
<keyword evidence="3" id="KW-1133">Transmembrane helix</keyword>
<accession>B5HM76</accession>
<keyword evidence="3" id="KW-0812">Transmembrane</keyword>
<keyword evidence="5" id="KW-1185">Reference proteome</keyword>
<organism evidence="4 5">
    <name type="scientific">Streptomyces sviceus (strain ATCC 29083 / DSM 924 / JCM 4929 / NBRC 13980 / NCIMB 11184 / NRRL 5439 / UC 5370)</name>
    <dbReference type="NCBI Taxonomy" id="463191"/>
    <lineage>
        <taxon>Bacteria</taxon>
        <taxon>Bacillati</taxon>
        <taxon>Actinomycetota</taxon>
        <taxon>Actinomycetes</taxon>
        <taxon>Kitasatosporales</taxon>
        <taxon>Streptomycetaceae</taxon>
        <taxon>Streptomyces</taxon>
    </lineage>
</organism>
<sequence>MGRPQRPAGRAPLGQRRRHSRRVRVGVTRSGGGGHQRGVGRVPADSAMTTTNHGGTTMHRKKRLAAAILAALATAALTGPAASAAPRAPYTEPVSVTPEGKAGNGETRTAVISRDGRHIALASDAEDLDPNVPHGGMYLRDPHTGKLRFAGFGGLVAVLNDGRYVYAEYGAESSEVWIHDIATGQRVGFGIEVPEGFTGRPAEISVSPDGRYAVYTLQDSAEHTSVVFLRDRIKGTTERISHPRPTWEPRNAYQPTVSDDGRRIVYQYNYANGPRGDDWGDVWMYDRTTGEHTQIDRSYDGSGTEKESLNPSISGDGRTVVFESRDTHLVPGDTDASWNVFVHTLRTGTNQRIHGTQGGPGEVHTRNAAISADGRYLTFTSEVTEPGSRYGKEYPVYLRDLKKGTTTLVTPDTTGGTATADVLPGRIADGARRILFRSSDPTLIPAGDTNDGADAFVRHVR</sequence>